<sequence length="115" mass="12718">MGTELINPTPKPTHGCLPFCFRGRPCRKPSCVFSGCACADEEAVAVPVQAGPGRTAGVRRPSAVIFMFSYWLHFRSTMLPQEEQDTMRNAATLLESVAKVLLFHYGWRSSIRIAS</sequence>
<dbReference type="EnsemblPlants" id="OBART01G13410.1">
    <property type="protein sequence ID" value="OBART01G13410.1"/>
    <property type="gene ID" value="OBART01G13410"/>
</dbReference>
<organism evidence="1">
    <name type="scientific">Oryza barthii</name>
    <dbReference type="NCBI Taxonomy" id="65489"/>
    <lineage>
        <taxon>Eukaryota</taxon>
        <taxon>Viridiplantae</taxon>
        <taxon>Streptophyta</taxon>
        <taxon>Embryophyta</taxon>
        <taxon>Tracheophyta</taxon>
        <taxon>Spermatophyta</taxon>
        <taxon>Magnoliopsida</taxon>
        <taxon>Liliopsida</taxon>
        <taxon>Poales</taxon>
        <taxon>Poaceae</taxon>
        <taxon>BOP clade</taxon>
        <taxon>Oryzoideae</taxon>
        <taxon>Oryzeae</taxon>
        <taxon>Oryzinae</taxon>
        <taxon>Oryza</taxon>
    </lineage>
</organism>
<protein>
    <submittedName>
        <fullName evidence="1">Uncharacterized protein</fullName>
    </submittedName>
</protein>
<dbReference type="HOGENOM" id="CLU_2112601_0_0_1"/>
<dbReference type="Gramene" id="OBART01G13410.1">
    <property type="protein sequence ID" value="OBART01G13410.1"/>
    <property type="gene ID" value="OBART01G13410"/>
</dbReference>
<accession>A0A0D3EN56</accession>
<reference evidence="1" key="2">
    <citation type="submission" date="2015-03" db="UniProtKB">
        <authorList>
            <consortium name="EnsemblPlants"/>
        </authorList>
    </citation>
    <scope>IDENTIFICATION</scope>
</reference>
<dbReference type="Proteomes" id="UP000026960">
    <property type="component" value="Chromosome 1"/>
</dbReference>
<dbReference type="AlphaFoldDB" id="A0A0D3EN56"/>
<dbReference type="PaxDb" id="65489-OBART01G13410.1"/>
<reference evidence="1" key="1">
    <citation type="journal article" date="2009" name="Rice">
        <title>De Novo Next Generation Sequencing of Plant Genomes.</title>
        <authorList>
            <person name="Rounsley S."/>
            <person name="Marri P.R."/>
            <person name="Yu Y."/>
            <person name="He R."/>
            <person name="Sisneros N."/>
            <person name="Goicoechea J.L."/>
            <person name="Lee S.J."/>
            <person name="Angelova A."/>
            <person name="Kudrna D."/>
            <person name="Luo M."/>
            <person name="Affourtit J."/>
            <person name="Desany B."/>
            <person name="Knight J."/>
            <person name="Niazi F."/>
            <person name="Egholm M."/>
            <person name="Wing R.A."/>
        </authorList>
    </citation>
    <scope>NUCLEOTIDE SEQUENCE [LARGE SCALE GENOMIC DNA]</scope>
    <source>
        <strain evidence="1">cv. IRGC 105608</strain>
    </source>
</reference>
<evidence type="ECO:0000313" key="2">
    <source>
        <dbReference type="Proteomes" id="UP000026960"/>
    </source>
</evidence>
<evidence type="ECO:0000313" key="1">
    <source>
        <dbReference type="EnsemblPlants" id="OBART01G13410.1"/>
    </source>
</evidence>
<keyword evidence="2" id="KW-1185">Reference proteome</keyword>
<name>A0A0D3EN56_9ORYZ</name>
<proteinExistence type="predicted"/>